<evidence type="ECO:0000313" key="3">
    <source>
        <dbReference type="Proteomes" id="UP000323506"/>
    </source>
</evidence>
<keyword evidence="1" id="KW-0812">Transmembrane</keyword>
<sequence length="89" mass="10462">MISPTIPKSLLRWKPSPEVMDSGRVVLLLYAVVVFWTHAVDDLHSFYIDWSSSLHLFFIIFLNGDIRHFMFLSSYFKLTLFSFSEVKET</sequence>
<protein>
    <submittedName>
        <fullName evidence="2">Uncharacterized protein</fullName>
    </submittedName>
</protein>
<reference evidence="2 3" key="1">
    <citation type="submission" date="2019-06" db="EMBL/GenBank/DDBJ databases">
        <title>WGS assembly of Gossypium darwinii.</title>
        <authorList>
            <person name="Chen Z.J."/>
            <person name="Sreedasyam A."/>
            <person name="Ando A."/>
            <person name="Song Q."/>
            <person name="De L."/>
            <person name="Hulse-Kemp A."/>
            <person name="Ding M."/>
            <person name="Ye W."/>
            <person name="Kirkbride R."/>
            <person name="Jenkins J."/>
            <person name="Plott C."/>
            <person name="Lovell J."/>
            <person name="Lin Y.-M."/>
            <person name="Vaughn R."/>
            <person name="Liu B."/>
            <person name="Li W."/>
            <person name="Simpson S."/>
            <person name="Scheffler B."/>
            <person name="Saski C."/>
            <person name="Grover C."/>
            <person name="Hu G."/>
            <person name="Conover J."/>
            <person name="Carlson J."/>
            <person name="Shu S."/>
            <person name="Boston L."/>
            <person name="Williams M."/>
            <person name="Peterson D."/>
            <person name="Mcgee K."/>
            <person name="Jones D."/>
            <person name="Wendel J."/>
            <person name="Stelly D."/>
            <person name="Grimwood J."/>
            <person name="Schmutz J."/>
        </authorList>
    </citation>
    <scope>NUCLEOTIDE SEQUENCE [LARGE SCALE GENOMIC DNA]</scope>
    <source>
        <strain evidence="2">1808015.09</strain>
    </source>
</reference>
<organism evidence="2 3">
    <name type="scientific">Gossypium darwinii</name>
    <name type="common">Darwin's cotton</name>
    <name type="synonym">Gossypium barbadense var. darwinii</name>
    <dbReference type="NCBI Taxonomy" id="34276"/>
    <lineage>
        <taxon>Eukaryota</taxon>
        <taxon>Viridiplantae</taxon>
        <taxon>Streptophyta</taxon>
        <taxon>Embryophyta</taxon>
        <taxon>Tracheophyta</taxon>
        <taxon>Spermatophyta</taxon>
        <taxon>Magnoliopsida</taxon>
        <taxon>eudicotyledons</taxon>
        <taxon>Gunneridae</taxon>
        <taxon>Pentapetalae</taxon>
        <taxon>rosids</taxon>
        <taxon>malvids</taxon>
        <taxon>Malvales</taxon>
        <taxon>Malvaceae</taxon>
        <taxon>Malvoideae</taxon>
        <taxon>Gossypium</taxon>
    </lineage>
</organism>
<dbReference type="AlphaFoldDB" id="A0A5D2FZN1"/>
<keyword evidence="1" id="KW-0472">Membrane</keyword>
<gene>
    <name evidence="2" type="ORF">ES288_A07G216500v1</name>
</gene>
<accession>A0A5D2FZN1</accession>
<dbReference type="EMBL" id="CM017694">
    <property type="protein sequence ID" value="TYH10920.1"/>
    <property type="molecule type" value="Genomic_DNA"/>
</dbReference>
<evidence type="ECO:0000256" key="1">
    <source>
        <dbReference type="SAM" id="Phobius"/>
    </source>
</evidence>
<keyword evidence="1" id="KW-1133">Transmembrane helix</keyword>
<feature type="transmembrane region" description="Helical" evidence="1">
    <location>
        <begin position="21"/>
        <end position="40"/>
    </location>
</feature>
<evidence type="ECO:0000313" key="2">
    <source>
        <dbReference type="EMBL" id="TYH10920.1"/>
    </source>
</evidence>
<keyword evidence="3" id="KW-1185">Reference proteome</keyword>
<name>A0A5D2FZN1_GOSDA</name>
<dbReference type="Proteomes" id="UP000323506">
    <property type="component" value="Chromosome A07"/>
</dbReference>
<proteinExistence type="predicted"/>